<evidence type="ECO:0000259" key="4">
    <source>
        <dbReference type="PROSITE" id="PS01124"/>
    </source>
</evidence>
<organism evidence="5 6">
    <name type="scientific">Mesonia maritima</name>
    <dbReference type="NCBI Taxonomy" id="1793873"/>
    <lineage>
        <taxon>Bacteria</taxon>
        <taxon>Pseudomonadati</taxon>
        <taxon>Bacteroidota</taxon>
        <taxon>Flavobacteriia</taxon>
        <taxon>Flavobacteriales</taxon>
        <taxon>Flavobacteriaceae</taxon>
        <taxon>Mesonia</taxon>
    </lineage>
</organism>
<keyword evidence="6" id="KW-1185">Reference proteome</keyword>
<keyword evidence="3" id="KW-0804">Transcription</keyword>
<dbReference type="SUPFAM" id="SSF46689">
    <property type="entry name" value="Homeodomain-like"/>
    <property type="match status" value="2"/>
</dbReference>
<dbReference type="InterPro" id="IPR018060">
    <property type="entry name" value="HTH_AraC"/>
</dbReference>
<dbReference type="Gene3D" id="1.10.10.60">
    <property type="entry name" value="Homeodomain-like"/>
    <property type="match status" value="2"/>
</dbReference>
<proteinExistence type="predicted"/>
<evidence type="ECO:0000256" key="2">
    <source>
        <dbReference type="ARBA" id="ARBA00023125"/>
    </source>
</evidence>
<dbReference type="EMBL" id="JAVDQA010000012">
    <property type="protein sequence ID" value="MDR6302232.1"/>
    <property type="molecule type" value="Genomic_DNA"/>
</dbReference>
<dbReference type="PROSITE" id="PS01124">
    <property type="entry name" value="HTH_ARAC_FAMILY_2"/>
    <property type="match status" value="1"/>
</dbReference>
<dbReference type="RefSeq" id="WP_309730653.1">
    <property type="nucleotide sequence ID" value="NZ_JAVDQA010000012.1"/>
</dbReference>
<gene>
    <name evidence="5" type="ORF">GGR31_002911</name>
</gene>
<dbReference type="Pfam" id="PF12833">
    <property type="entry name" value="HTH_18"/>
    <property type="match status" value="1"/>
</dbReference>
<dbReference type="InterPro" id="IPR009057">
    <property type="entry name" value="Homeodomain-like_sf"/>
</dbReference>
<dbReference type="SMART" id="SM00342">
    <property type="entry name" value="HTH_ARAC"/>
    <property type="match status" value="1"/>
</dbReference>
<dbReference type="Proteomes" id="UP001257659">
    <property type="component" value="Unassembled WGS sequence"/>
</dbReference>
<accession>A0ABU1KB07</accession>
<keyword evidence="1" id="KW-0805">Transcription regulation</keyword>
<sequence length="321" mass="38534">MYYIYRYNLIYVIYCCHINNRIMLSKRFFENRSLQDMVENQTTYTMSNAAMHVFETHKMAEHVLLQFDQPVLASMLEGKKIMHLKDSQSFDFLPGESLVLPAQEVMRIDFPEAKEKNPTRCLAMAISEDKIEETLHLMNEKLPKFDKRDWSLMDYNFHFSNDREIFQIIQRLLYLFTENHPSKDLFVDNMLQELVIRVLQTNSKKAYLENSNKFHQSSRLRYVIEFIRKNIHKNLCIEDLSNQAYMSESNFYRVFKNEMGISPVEFINEERIKLATKLLKEEDRKIKDIYMECGFESRSYFNRVFKKIKKVSPGKFQARFN</sequence>
<dbReference type="PANTHER" id="PTHR43280:SF10">
    <property type="entry name" value="REGULATORY PROTEIN POCR"/>
    <property type="match status" value="1"/>
</dbReference>
<feature type="domain" description="HTH araC/xylS-type" evidence="4">
    <location>
        <begin position="221"/>
        <end position="319"/>
    </location>
</feature>
<protein>
    <submittedName>
        <fullName evidence="5">AraC-like DNA-binding protein</fullName>
    </submittedName>
</protein>
<comment type="caution">
    <text evidence="5">The sequence shown here is derived from an EMBL/GenBank/DDBJ whole genome shotgun (WGS) entry which is preliminary data.</text>
</comment>
<evidence type="ECO:0000313" key="5">
    <source>
        <dbReference type="EMBL" id="MDR6302232.1"/>
    </source>
</evidence>
<name>A0ABU1KB07_9FLAO</name>
<reference evidence="5 6" key="1">
    <citation type="submission" date="2023-07" db="EMBL/GenBank/DDBJ databases">
        <title>Genomic Encyclopedia of Type Strains, Phase IV (KMG-IV): sequencing the most valuable type-strain genomes for metagenomic binning, comparative biology and taxonomic classification.</title>
        <authorList>
            <person name="Goeker M."/>
        </authorList>
    </citation>
    <scope>NUCLEOTIDE SEQUENCE [LARGE SCALE GENOMIC DNA]</scope>
    <source>
        <strain evidence="5 6">DSM 102814</strain>
    </source>
</reference>
<evidence type="ECO:0000313" key="6">
    <source>
        <dbReference type="Proteomes" id="UP001257659"/>
    </source>
</evidence>
<dbReference type="PANTHER" id="PTHR43280">
    <property type="entry name" value="ARAC-FAMILY TRANSCRIPTIONAL REGULATOR"/>
    <property type="match status" value="1"/>
</dbReference>
<evidence type="ECO:0000256" key="1">
    <source>
        <dbReference type="ARBA" id="ARBA00023015"/>
    </source>
</evidence>
<keyword evidence="2" id="KW-0238">DNA-binding</keyword>
<evidence type="ECO:0000256" key="3">
    <source>
        <dbReference type="ARBA" id="ARBA00023163"/>
    </source>
</evidence>
<dbReference type="Pfam" id="PF06719">
    <property type="entry name" value="AraC_N"/>
    <property type="match status" value="1"/>
</dbReference>
<dbReference type="InterPro" id="IPR009594">
    <property type="entry name" value="Tscrpt_reg_HTH_AraC_N"/>
</dbReference>